<comment type="caution">
    <text evidence="2">The sequence shown here is derived from an EMBL/GenBank/DDBJ whole genome shotgun (WGS) entry which is preliminary data.</text>
</comment>
<dbReference type="AlphaFoldDB" id="A0AAV7UY71"/>
<gene>
    <name evidence="2" type="ORF">NDU88_002185</name>
</gene>
<organism evidence="2 3">
    <name type="scientific">Pleurodeles waltl</name>
    <name type="common">Iberian ribbed newt</name>
    <dbReference type="NCBI Taxonomy" id="8319"/>
    <lineage>
        <taxon>Eukaryota</taxon>
        <taxon>Metazoa</taxon>
        <taxon>Chordata</taxon>
        <taxon>Craniata</taxon>
        <taxon>Vertebrata</taxon>
        <taxon>Euteleostomi</taxon>
        <taxon>Amphibia</taxon>
        <taxon>Batrachia</taxon>
        <taxon>Caudata</taxon>
        <taxon>Salamandroidea</taxon>
        <taxon>Salamandridae</taxon>
        <taxon>Pleurodelinae</taxon>
        <taxon>Pleurodeles</taxon>
    </lineage>
</organism>
<dbReference type="Proteomes" id="UP001066276">
    <property type="component" value="Chromosome 2_2"/>
</dbReference>
<proteinExistence type="predicted"/>
<feature type="region of interest" description="Disordered" evidence="1">
    <location>
        <begin position="75"/>
        <end position="99"/>
    </location>
</feature>
<dbReference type="EMBL" id="JANPWB010000004">
    <property type="protein sequence ID" value="KAJ1192879.1"/>
    <property type="molecule type" value="Genomic_DNA"/>
</dbReference>
<name>A0AAV7UY71_PLEWA</name>
<evidence type="ECO:0000313" key="2">
    <source>
        <dbReference type="EMBL" id="KAJ1192879.1"/>
    </source>
</evidence>
<reference evidence="2" key="1">
    <citation type="journal article" date="2022" name="bioRxiv">
        <title>Sequencing and chromosome-scale assembly of the giantPleurodeles waltlgenome.</title>
        <authorList>
            <person name="Brown T."/>
            <person name="Elewa A."/>
            <person name="Iarovenko S."/>
            <person name="Subramanian E."/>
            <person name="Araus A.J."/>
            <person name="Petzold A."/>
            <person name="Susuki M."/>
            <person name="Suzuki K.-i.T."/>
            <person name="Hayashi T."/>
            <person name="Toyoda A."/>
            <person name="Oliveira C."/>
            <person name="Osipova E."/>
            <person name="Leigh N.D."/>
            <person name="Simon A."/>
            <person name="Yun M.H."/>
        </authorList>
    </citation>
    <scope>NUCLEOTIDE SEQUENCE</scope>
    <source>
        <strain evidence="2">20211129_DDA</strain>
        <tissue evidence="2">Liver</tissue>
    </source>
</reference>
<protein>
    <submittedName>
        <fullName evidence="2">Uncharacterized protein</fullName>
    </submittedName>
</protein>
<evidence type="ECO:0000313" key="3">
    <source>
        <dbReference type="Proteomes" id="UP001066276"/>
    </source>
</evidence>
<evidence type="ECO:0000256" key="1">
    <source>
        <dbReference type="SAM" id="MobiDB-lite"/>
    </source>
</evidence>
<sequence>MVILGINHFTFKVNEQGRVQDGGAIGRDRQLSATAIPKGALRPVWTVSAAALGGVAPLPRESGVRPQSWGVAVERAERRPGPRDGLSPGGPPEFGAGRAGGLEAHSGPLNGWIAPWALAPRCLGALEERGALDWGLQAGVLRLGVAAWGLVECRVPIEAGGLASGPILLHAII</sequence>
<accession>A0AAV7UY71</accession>
<keyword evidence="3" id="KW-1185">Reference proteome</keyword>